<keyword evidence="2" id="KW-1185">Reference proteome</keyword>
<dbReference type="OrthoDB" id="5413827at2759"/>
<organism evidence="1 2">
    <name type="scientific">Ascochyta lentis</name>
    <dbReference type="NCBI Taxonomy" id="205686"/>
    <lineage>
        <taxon>Eukaryota</taxon>
        <taxon>Fungi</taxon>
        <taxon>Dikarya</taxon>
        <taxon>Ascomycota</taxon>
        <taxon>Pezizomycotina</taxon>
        <taxon>Dothideomycetes</taxon>
        <taxon>Pleosporomycetidae</taxon>
        <taxon>Pleosporales</taxon>
        <taxon>Pleosporineae</taxon>
        <taxon>Didymellaceae</taxon>
        <taxon>Ascochyta</taxon>
    </lineage>
</organism>
<protein>
    <submittedName>
        <fullName evidence="1">Uncharacterized protein</fullName>
    </submittedName>
</protein>
<evidence type="ECO:0000313" key="2">
    <source>
        <dbReference type="Proteomes" id="UP000651452"/>
    </source>
</evidence>
<evidence type="ECO:0000313" key="1">
    <source>
        <dbReference type="EMBL" id="KAF9699458.1"/>
    </source>
</evidence>
<accession>A0A8H7ML26</accession>
<dbReference type="PANTHER" id="PTHR38790:SF4">
    <property type="entry name" value="2EXR DOMAIN-CONTAINING PROTEIN"/>
    <property type="match status" value="1"/>
</dbReference>
<dbReference type="Proteomes" id="UP000651452">
    <property type="component" value="Unassembled WGS sequence"/>
</dbReference>
<name>A0A8H7ML26_9PLEO</name>
<gene>
    <name evidence="1" type="ORF">EKO04_002099</name>
</gene>
<proteinExistence type="predicted"/>
<dbReference type="EMBL" id="RZGK01000004">
    <property type="protein sequence ID" value="KAF9699458.1"/>
    <property type="molecule type" value="Genomic_DNA"/>
</dbReference>
<reference evidence="1" key="2">
    <citation type="submission" date="2020-09" db="EMBL/GenBank/DDBJ databases">
        <title>Reference genome assembly for Australian Ascochyta lentis isolate Al4.</title>
        <authorList>
            <person name="Lee R.C."/>
            <person name="Farfan-Caceres L.M."/>
            <person name="Debler J.W."/>
            <person name="Williams A.H."/>
            <person name="Henares B.M."/>
        </authorList>
    </citation>
    <scope>NUCLEOTIDE SEQUENCE</scope>
    <source>
        <strain evidence="1">Al4</strain>
    </source>
</reference>
<sequence length="213" mass="24502">MTRTDVYSEATPSKEDYNQAVAMKTPTLLALPAELRNIIWALVLGDKTYDIKCKVQIPWGTAITNVTAQANNLALLRTCRQIHSETRLLPFRLNAFRFTSEDAFKPWLSKFDKAQQTAIMEVQLVTWKAKHMVESKGFAPRRLGDVFPIEKFEGLRTLRVEVRYTSVIRDCDKWSCDGSELEDADCTEQEGRLRLRWATHDPHLVVKFERVAV</sequence>
<dbReference type="AlphaFoldDB" id="A0A8H7ML26"/>
<dbReference type="PANTHER" id="PTHR38790">
    <property type="entry name" value="2EXR DOMAIN-CONTAINING PROTEIN-RELATED"/>
    <property type="match status" value="1"/>
</dbReference>
<comment type="caution">
    <text evidence="1">The sequence shown here is derived from an EMBL/GenBank/DDBJ whole genome shotgun (WGS) entry which is preliminary data.</text>
</comment>
<reference evidence="1" key="1">
    <citation type="submission" date="2018-12" db="EMBL/GenBank/DDBJ databases">
        <authorList>
            <person name="Syme R.A."/>
            <person name="Farfan-Caceres L."/>
            <person name="Lichtenzveig J."/>
        </authorList>
    </citation>
    <scope>NUCLEOTIDE SEQUENCE</scope>
    <source>
        <strain evidence="1">Al4</strain>
    </source>
</reference>